<dbReference type="eggNOG" id="arCOG08893">
    <property type="taxonomic scope" value="Archaea"/>
</dbReference>
<dbReference type="Proteomes" id="UP000011599">
    <property type="component" value="Unassembled WGS sequence"/>
</dbReference>
<accession>L9VM85</accession>
<dbReference type="OrthoDB" id="202387at2157"/>
<name>L9VM85_9EURY</name>
<organism evidence="2 3">
    <name type="scientific">Natronorubrum tibetense GA33</name>
    <dbReference type="NCBI Taxonomy" id="1114856"/>
    <lineage>
        <taxon>Archaea</taxon>
        <taxon>Methanobacteriati</taxon>
        <taxon>Methanobacteriota</taxon>
        <taxon>Stenosarchaea group</taxon>
        <taxon>Halobacteria</taxon>
        <taxon>Halobacteriales</taxon>
        <taxon>Natrialbaceae</taxon>
        <taxon>Natronorubrum</taxon>
    </lineage>
</organism>
<dbReference type="EMBL" id="AOHW01000042">
    <property type="protein sequence ID" value="ELY38325.1"/>
    <property type="molecule type" value="Genomic_DNA"/>
</dbReference>
<dbReference type="InterPro" id="IPR055931">
    <property type="entry name" value="DUF7509"/>
</dbReference>
<dbReference type="AlphaFoldDB" id="L9VM85"/>
<feature type="domain" description="DUF7509" evidence="1">
    <location>
        <begin position="13"/>
        <end position="220"/>
    </location>
</feature>
<keyword evidence="3" id="KW-1185">Reference proteome</keyword>
<dbReference type="RefSeq" id="WP_006091419.1">
    <property type="nucleotide sequence ID" value="NZ_AOHW01000042.1"/>
</dbReference>
<evidence type="ECO:0000313" key="2">
    <source>
        <dbReference type="EMBL" id="ELY38325.1"/>
    </source>
</evidence>
<gene>
    <name evidence="2" type="ORF">C496_16922</name>
</gene>
<dbReference type="PATRIC" id="fig|1114856.3.peg.3504"/>
<comment type="caution">
    <text evidence="2">The sequence shown here is derived from an EMBL/GenBank/DDBJ whole genome shotgun (WGS) entry which is preliminary data.</text>
</comment>
<evidence type="ECO:0000259" key="1">
    <source>
        <dbReference type="Pfam" id="PF24349"/>
    </source>
</evidence>
<proteinExistence type="predicted"/>
<sequence>MAGLTTYEGTPIRTIIAQSIPDAEPDDTFVFLMGPYRLLDPSYLYPDAEYPLPSDPLAPDRSTGAPDEIEATLRTICERVSAETSTTVFIASVVEIPTKQEAERPECDETGMAVIDQSIAFAKASEGNAFVFTKAGLTTGAGAEAGAIPEYFRLRNDVGRLRDPRTFCIFAEATADSERNVYEPRFSSASIDEMDDAYDLRFRYFVDRPELVDTLVDFIEAYVVPLSSST</sequence>
<evidence type="ECO:0000313" key="3">
    <source>
        <dbReference type="Proteomes" id="UP000011599"/>
    </source>
</evidence>
<reference evidence="2 3" key="1">
    <citation type="journal article" date="2014" name="PLoS Genet.">
        <title>Phylogenetically driven sequencing of extremely halophilic archaea reveals strategies for static and dynamic osmo-response.</title>
        <authorList>
            <person name="Becker E.A."/>
            <person name="Seitzer P.M."/>
            <person name="Tritt A."/>
            <person name="Larsen D."/>
            <person name="Krusor M."/>
            <person name="Yao A.I."/>
            <person name="Wu D."/>
            <person name="Madern D."/>
            <person name="Eisen J.A."/>
            <person name="Darling A.E."/>
            <person name="Facciotti M.T."/>
        </authorList>
    </citation>
    <scope>NUCLEOTIDE SEQUENCE [LARGE SCALE GENOMIC DNA]</scope>
    <source>
        <strain evidence="2 3">GA33</strain>
    </source>
</reference>
<protein>
    <recommendedName>
        <fullName evidence="1">DUF7509 domain-containing protein</fullName>
    </recommendedName>
</protein>
<dbReference type="Pfam" id="PF24349">
    <property type="entry name" value="DUF7509"/>
    <property type="match status" value="1"/>
</dbReference>